<evidence type="ECO:0000313" key="1">
    <source>
        <dbReference type="EMBL" id="GGM16158.1"/>
    </source>
</evidence>
<proteinExistence type="predicted"/>
<dbReference type="EMBL" id="BMOM01000024">
    <property type="protein sequence ID" value="GGM16158.1"/>
    <property type="molecule type" value="Genomic_DNA"/>
</dbReference>
<dbReference type="Proteomes" id="UP000661918">
    <property type="component" value="Unassembled WGS sequence"/>
</dbReference>
<accession>A0ABQ2GW25</accession>
<evidence type="ECO:0000313" key="2">
    <source>
        <dbReference type="Proteomes" id="UP000661918"/>
    </source>
</evidence>
<comment type="caution">
    <text evidence="1">The sequence shown here is derived from an EMBL/GenBank/DDBJ whole genome shotgun (WGS) entry which is preliminary data.</text>
</comment>
<protein>
    <submittedName>
        <fullName evidence="1">Uncharacterized protein</fullName>
    </submittedName>
</protein>
<organism evidence="1 2">
    <name type="scientific">Deinococcus aerophilus</name>
    <dbReference type="NCBI Taxonomy" id="522488"/>
    <lineage>
        <taxon>Bacteria</taxon>
        <taxon>Thermotogati</taxon>
        <taxon>Deinococcota</taxon>
        <taxon>Deinococci</taxon>
        <taxon>Deinococcales</taxon>
        <taxon>Deinococcaceae</taxon>
        <taxon>Deinococcus</taxon>
    </lineage>
</organism>
<reference evidence="2" key="1">
    <citation type="journal article" date="2019" name="Int. J. Syst. Evol. Microbiol.">
        <title>The Global Catalogue of Microorganisms (GCM) 10K type strain sequencing project: providing services to taxonomists for standard genome sequencing and annotation.</title>
        <authorList>
            <consortium name="The Broad Institute Genomics Platform"/>
            <consortium name="The Broad Institute Genome Sequencing Center for Infectious Disease"/>
            <person name="Wu L."/>
            <person name="Ma J."/>
        </authorList>
    </citation>
    <scope>NUCLEOTIDE SEQUENCE [LARGE SCALE GENOMIC DNA]</scope>
    <source>
        <strain evidence="2">JCM 15443</strain>
    </source>
</reference>
<gene>
    <name evidence="1" type="ORF">GCM10010841_25700</name>
</gene>
<sequence>MVVHFSDDHWPTLQHSVGRLLHDMQGVLTSQPLTRTWTVHEIHQAERLIAALRSDWETHCVQQQTVWEMEQLSGRLDAAACTVIRANVGAIRQHLIYILHDTAAALDFSGLSRRESRV</sequence>
<keyword evidence="2" id="KW-1185">Reference proteome</keyword>
<name>A0ABQ2GW25_9DEIO</name>